<comment type="subcellular location">
    <subcellularLocation>
        <location evidence="1">Nucleus</location>
    </subcellularLocation>
</comment>
<evidence type="ECO:0000313" key="15">
    <source>
        <dbReference type="Proteomes" id="UP000053240"/>
    </source>
</evidence>
<dbReference type="GO" id="GO:0005634">
    <property type="term" value="C:nucleus"/>
    <property type="evidence" value="ECO:0007669"/>
    <property type="project" value="UniProtKB-SubCell"/>
</dbReference>
<proteinExistence type="inferred from homology"/>
<evidence type="ECO:0000256" key="9">
    <source>
        <dbReference type="ARBA" id="ARBA00023163"/>
    </source>
</evidence>
<dbReference type="GO" id="GO:0001228">
    <property type="term" value="F:DNA-binding transcription activator activity, RNA polymerase II-specific"/>
    <property type="evidence" value="ECO:0007669"/>
    <property type="project" value="TreeGrafter"/>
</dbReference>
<feature type="domain" description="C2H2-type" evidence="13">
    <location>
        <begin position="294"/>
        <end position="322"/>
    </location>
</feature>
<evidence type="ECO:0000256" key="6">
    <source>
        <dbReference type="ARBA" id="ARBA00022833"/>
    </source>
</evidence>
<dbReference type="GO" id="GO:0008270">
    <property type="term" value="F:zinc ion binding"/>
    <property type="evidence" value="ECO:0007669"/>
    <property type="project" value="UniProtKB-KW"/>
</dbReference>
<dbReference type="Proteomes" id="UP000053240">
    <property type="component" value="Unassembled WGS sequence"/>
</dbReference>
<comment type="similarity">
    <text evidence="2">Belongs to the krueppel C2H2-type zinc-finger protein family.</text>
</comment>
<dbReference type="PROSITE" id="PS00028">
    <property type="entry name" value="ZINC_FINGER_C2H2_1"/>
    <property type="match status" value="8"/>
</dbReference>
<dbReference type="SUPFAM" id="SSF57716">
    <property type="entry name" value="Glucocorticoid receptor-like (DNA-binding domain)"/>
    <property type="match status" value="1"/>
</dbReference>
<feature type="domain" description="C2H2-type" evidence="13">
    <location>
        <begin position="236"/>
        <end position="263"/>
    </location>
</feature>
<feature type="domain" description="C2H2-type" evidence="13">
    <location>
        <begin position="177"/>
        <end position="204"/>
    </location>
</feature>
<protein>
    <submittedName>
        <fullName evidence="14">Zinc finger protein 782</fullName>
    </submittedName>
</protein>
<keyword evidence="8" id="KW-0238">DNA-binding</keyword>
<dbReference type="Pfam" id="PF00096">
    <property type="entry name" value="zf-C2H2"/>
    <property type="match status" value="7"/>
</dbReference>
<dbReference type="InParanoid" id="A0A194QVE2"/>
<evidence type="ECO:0000256" key="10">
    <source>
        <dbReference type="ARBA" id="ARBA00023242"/>
    </source>
</evidence>
<dbReference type="InterPro" id="IPR012934">
    <property type="entry name" value="Znf_AD"/>
</dbReference>
<dbReference type="PANTHER" id="PTHR24393:SF15">
    <property type="entry name" value="IP01243P-RELATED"/>
    <property type="match status" value="1"/>
</dbReference>
<dbReference type="GO" id="GO:0000978">
    <property type="term" value="F:RNA polymerase II cis-regulatory region sequence-specific DNA binding"/>
    <property type="evidence" value="ECO:0007669"/>
    <property type="project" value="TreeGrafter"/>
</dbReference>
<dbReference type="FunFam" id="3.30.160.60:FF:002343">
    <property type="entry name" value="Zinc finger protein 33A"/>
    <property type="match status" value="1"/>
</dbReference>
<gene>
    <name evidence="14" type="ORF">RR48_08888</name>
</gene>
<keyword evidence="6" id="KW-0862">Zinc</keyword>
<keyword evidence="15" id="KW-1185">Reference proteome</keyword>
<keyword evidence="7" id="KW-0805">Transcription regulation</keyword>
<dbReference type="AlphaFoldDB" id="A0A194QVE2"/>
<feature type="domain" description="C2H2-type" evidence="13">
    <location>
        <begin position="407"/>
        <end position="429"/>
    </location>
</feature>
<feature type="domain" description="C2H2-type" evidence="13">
    <location>
        <begin position="351"/>
        <end position="378"/>
    </location>
</feature>
<dbReference type="EMBL" id="KQ461103">
    <property type="protein sequence ID" value="KPJ09437.1"/>
    <property type="molecule type" value="Genomic_DNA"/>
</dbReference>
<evidence type="ECO:0000256" key="8">
    <source>
        <dbReference type="ARBA" id="ARBA00023125"/>
    </source>
</evidence>
<dbReference type="Pfam" id="PF07776">
    <property type="entry name" value="zf-AD"/>
    <property type="match status" value="1"/>
</dbReference>
<feature type="domain" description="C2H2-type" evidence="13">
    <location>
        <begin position="264"/>
        <end position="291"/>
    </location>
</feature>
<sequence>MNKNQISVLASNTAQLVRAWRYDLRFEFQVMKQLVYQNENLPKTICDSCYDLLTKVFNFKQTCIKSQNTLLECKNNVKTENNVKNLSDVDIGIEVNNDDDYENGFEPETIKMEENVDEFKNDDNNDINTENANTDDTNTDDDSSNCNRKRKKKISNRLQEISKINFTKQRKRKPQILSCKLCKKCFSFPERYEAHKLEHEGKKVTICCPTCDKTFLTWSGLRRHKERHIQTDPESLKCRQCDKAFKTRHTLRMHLNTHKERKLCICDVCGKKLISIGSLKIHLESHNENRVKKYECNECGKKFFGNANLRSHISKYHRERKKYICELCSFPFIDKYCLKKHLRLHEGLKLYKCDICDKACARKVALIEHKRIHTGERPFTCTDCPKCFSTKQRLNEHYRTHTGEKPHKCLVCNQGFSQRGTMKRHMKVHDKLPTTHI</sequence>
<evidence type="ECO:0000256" key="7">
    <source>
        <dbReference type="ARBA" id="ARBA00023015"/>
    </source>
</evidence>
<keyword evidence="3" id="KW-0479">Metal-binding</keyword>
<name>A0A194QVE2_PAPMA</name>
<keyword evidence="5 11" id="KW-0863">Zinc-finger</keyword>
<feature type="compositionally biased region" description="Low complexity" evidence="12">
    <location>
        <begin position="126"/>
        <end position="136"/>
    </location>
</feature>
<reference evidence="14 15" key="1">
    <citation type="journal article" date="2015" name="Nat. Commun.">
        <title>Outbred genome sequencing and CRISPR/Cas9 gene editing in butterflies.</title>
        <authorList>
            <person name="Li X."/>
            <person name="Fan D."/>
            <person name="Zhang W."/>
            <person name="Liu G."/>
            <person name="Zhang L."/>
            <person name="Zhao L."/>
            <person name="Fang X."/>
            <person name="Chen L."/>
            <person name="Dong Y."/>
            <person name="Chen Y."/>
            <person name="Ding Y."/>
            <person name="Zhao R."/>
            <person name="Feng M."/>
            <person name="Zhu Y."/>
            <person name="Feng Y."/>
            <person name="Jiang X."/>
            <person name="Zhu D."/>
            <person name="Xiang H."/>
            <person name="Feng X."/>
            <person name="Li S."/>
            <person name="Wang J."/>
            <person name="Zhang G."/>
            <person name="Kronforst M.R."/>
            <person name="Wang W."/>
        </authorList>
    </citation>
    <scope>NUCLEOTIDE SEQUENCE [LARGE SCALE GENOMIC DNA]</scope>
    <source>
        <strain evidence="14">Ya'a_city_454_Pm</strain>
        <tissue evidence="14">Whole body</tissue>
    </source>
</reference>
<dbReference type="Gene3D" id="3.40.1800.20">
    <property type="match status" value="1"/>
</dbReference>
<keyword evidence="9" id="KW-0804">Transcription</keyword>
<dbReference type="Gene3D" id="3.30.160.60">
    <property type="entry name" value="Classic Zinc Finger"/>
    <property type="match status" value="6"/>
</dbReference>
<dbReference type="SMART" id="SM00355">
    <property type="entry name" value="ZnF_C2H2"/>
    <property type="match status" value="9"/>
</dbReference>
<dbReference type="SUPFAM" id="SSF57667">
    <property type="entry name" value="beta-beta-alpha zinc fingers"/>
    <property type="match status" value="5"/>
</dbReference>
<dbReference type="PANTHER" id="PTHR24393">
    <property type="entry name" value="ZINC FINGER PROTEIN"/>
    <property type="match status" value="1"/>
</dbReference>
<dbReference type="Pfam" id="PF12874">
    <property type="entry name" value="zf-met"/>
    <property type="match status" value="1"/>
</dbReference>
<evidence type="ECO:0000259" key="13">
    <source>
        <dbReference type="PROSITE" id="PS50157"/>
    </source>
</evidence>
<evidence type="ECO:0000256" key="5">
    <source>
        <dbReference type="ARBA" id="ARBA00022771"/>
    </source>
</evidence>
<evidence type="ECO:0000256" key="4">
    <source>
        <dbReference type="ARBA" id="ARBA00022737"/>
    </source>
</evidence>
<evidence type="ECO:0000313" key="14">
    <source>
        <dbReference type="EMBL" id="KPJ09437.1"/>
    </source>
</evidence>
<keyword evidence="4" id="KW-0677">Repeat</keyword>
<dbReference type="InterPro" id="IPR013087">
    <property type="entry name" value="Znf_C2H2_type"/>
</dbReference>
<dbReference type="PROSITE" id="PS50157">
    <property type="entry name" value="ZINC_FINGER_C2H2_2"/>
    <property type="match status" value="9"/>
</dbReference>
<evidence type="ECO:0000256" key="2">
    <source>
        <dbReference type="ARBA" id="ARBA00006991"/>
    </source>
</evidence>
<dbReference type="FunFam" id="3.30.160.60:FF:000624">
    <property type="entry name" value="zinc finger protein 697"/>
    <property type="match status" value="1"/>
</dbReference>
<feature type="domain" description="C2H2-type" evidence="13">
    <location>
        <begin position="379"/>
        <end position="406"/>
    </location>
</feature>
<evidence type="ECO:0000256" key="11">
    <source>
        <dbReference type="PROSITE-ProRule" id="PRU00042"/>
    </source>
</evidence>
<dbReference type="InterPro" id="IPR036236">
    <property type="entry name" value="Znf_C2H2_sf"/>
</dbReference>
<feature type="region of interest" description="Disordered" evidence="12">
    <location>
        <begin position="119"/>
        <end position="151"/>
    </location>
</feature>
<evidence type="ECO:0000256" key="3">
    <source>
        <dbReference type="ARBA" id="ARBA00022723"/>
    </source>
</evidence>
<feature type="domain" description="C2H2-type" evidence="13">
    <location>
        <begin position="206"/>
        <end position="233"/>
    </location>
</feature>
<evidence type="ECO:0000256" key="12">
    <source>
        <dbReference type="SAM" id="MobiDB-lite"/>
    </source>
</evidence>
<keyword evidence="10" id="KW-0539">Nucleus</keyword>
<organism evidence="14 15">
    <name type="scientific">Papilio machaon</name>
    <name type="common">Old World swallowtail butterfly</name>
    <dbReference type="NCBI Taxonomy" id="76193"/>
    <lineage>
        <taxon>Eukaryota</taxon>
        <taxon>Metazoa</taxon>
        <taxon>Ecdysozoa</taxon>
        <taxon>Arthropoda</taxon>
        <taxon>Hexapoda</taxon>
        <taxon>Insecta</taxon>
        <taxon>Pterygota</taxon>
        <taxon>Neoptera</taxon>
        <taxon>Endopterygota</taxon>
        <taxon>Lepidoptera</taxon>
        <taxon>Glossata</taxon>
        <taxon>Ditrysia</taxon>
        <taxon>Papilionoidea</taxon>
        <taxon>Papilionidae</taxon>
        <taxon>Papilioninae</taxon>
        <taxon>Papilio</taxon>
    </lineage>
</organism>
<dbReference type="FunFam" id="3.30.160.60:FF:000512">
    <property type="entry name" value="zinc finger protein 197 isoform X1"/>
    <property type="match status" value="1"/>
</dbReference>
<accession>A0A194QVE2</accession>
<evidence type="ECO:0000256" key="1">
    <source>
        <dbReference type="ARBA" id="ARBA00004123"/>
    </source>
</evidence>
<feature type="domain" description="C2H2-type" evidence="13">
    <location>
        <begin position="323"/>
        <end position="350"/>
    </location>
</feature>